<evidence type="ECO:0000259" key="9">
    <source>
        <dbReference type="Pfam" id="PF01578"/>
    </source>
</evidence>
<comment type="caution">
    <text evidence="10">The sequence shown here is derived from an EMBL/GenBank/DDBJ whole genome shotgun (WGS) entry which is preliminary data.</text>
</comment>
<gene>
    <name evidence="10" type="primary">ccsA</name>
    <name evidence="10" type="ORF">HZA61_10295</name>
</gene>
<feature type="transmembrane region" description="Helical" evidence="8">
    <location>
        <begin position="118"/>
        <end position="137"/>
    </location>
</feature>
<protein>
    <recommendedName>
        <fullName evidence="3">Heme exporter protein C</fullName>
    </recommendedName>
</protein>
<dbReference type="GO" id="GO:0017004">
    <property type="term" value="P:cytochrome complex assembly"/>
    <property type="evidence" value="ECO:0007669"/>
    <property type="project" value="UniProtKB-KW"/>
</dbReference>
<evidence type="ECO:0000313" key="10">
    <source>
        <dbReference type="EMBL" id="MBI5169867.1"/>
    </source>
</evidence>
<comment type="subcellular location">
    <subcellularLocation>
        <location evidence="1">Membrane</location>
        <topology evidence="1">Multi-pass membrane protein</topology>
    </subcellularLocation>
</comment>
<dbReference type="EMBL" id="JACRIW010000073">
    <property type="protein sequence ID" value="MBI5169867.1"/>
    <property type="molecule type" value="Genomic_DNA"/>
</dbReference>
<dbReference type="GO" id="GO:0005886">
    <property type="term" value="C:plasma membrane"/>
    <property type="evidence" value="ECO:0007669"/>
    <property type="project" value="TreeGrafter"/>
</dbReference>
<feature type="transmembrane region" description="Helical" evidence="8">
    <location>
        <begin position="149"/>
        <end position="169"/>
    </location>
</feature>
<evidence type="ECO:0000256" key="3">
    <source>
        <dbReference type="ARBA" id="ARBA00016463"/>
    </source>
</evidence>
<evidence type="ECO:0000256" key="4">
    <source>
        <dbReference type="ARBA" id="ARBA00022692"/>
    </source>
</evidence>
<feature type="domain" description="Cytochrome c assembly protein" evidence="9">
    <location>
        <begin position="19"/>
        <end position="173"/>
    </location>
</feature>
<keyword evidence="6 8" id="KW-1133">Transmembrane helix</keyword>
<evidence type="ECO:0000256" key="2">
    <source>
        <dbReference type="ARBA" id="ARBA00005840"/>
    </source>
</evidence>
<dbReference type="InterPro" id="IPR003557">
    <property type="entry name" value="Cyt_c_biogenesis_CcmC"/>
</dbReference>
<dbReference type="PANTHER" id="PTHR30071">
    <property type="entry name" value="HEME EXPORTER PROTEIN C"/>
    <property type="match status" value="1"/>
</dbReference>
<dbReference type="Proteomes" id="UP000696931">
    <property type="component" value="Unassembled WGS sequence"/>
</dbReference>
<dbReference type="InterPro" id="IPR002541">
    <property type="entry name" value="Cyt_c_assembly"/>
</dbReference>
<keyword evidence="7 8" id="KW-0472">Membrane</keyword>
<dbReference type="PANTHER" id="PTHR30071:SF1">
    <property type="entry name" value="CYTOCHROME B_B6 PROTEIN-RELATED"/>
    <property type="match status" value="1"/>
</dbReference>
<keyword evidence="5" id="KW-0201">Cytochrome c-type biogenesis</keyword>
<reference evidence="10" key="1">
    <citation type="submission" date="2020-07" db="EMBL/GenBank/DDBJ databases">
        <title>Huge and variable diversity of episymbiotic CPR bacteria and DPANN archaea in groundwater ecosystems.</title>
        <authorList>
            <person name="He C.Y."/>
            <person name="Keren R."/>
            <person name="Whittaker M."/>
            <person name="Farag I.F."/>
            <person name="Doudna J."/>
            <person name="Cate J.H.D."/>
            <person name="Banfield J.F."/>
        </authorList>
    </citation>
    <scope>NUCLEOTIDE SEQUENCE</scope>
    <source>
        <strain evidence="10">NC_groundwater_1813_Pr3_B-0.1um_71_17</strain>
    </source>
</reference>
<name>A0A933SD11_UNCEI</name>
<dbReference type="PRINTS" id="PR01386">
    <property type="entry name" value="CCMCBIOGNSIS"/>
</dbReference>
<evidence type="ECO:0000313" key="11">
    <source>
        <dbReference type="Proteomes" id="UP000696931"/>
    </source>
</evidence>
<evidence type="ECO:0000256" key="5">
    <source>
        <dbReference type="ARBA" id="ARBA00022748"/>
    </source>
</evidence>
<dbReference type="Pfam" id="PF01578">
    <property type="entry name" value="Cytochrom_C_asm"/>
    <property type="match status" value="1"/>
</dbReference>
<sequence length="228" mass="26344">MTISGRTRPLMLWRILIFVWLSVWMVVALLFAPQVPVLHETTRVLYFHIPAAWIAVLALGWGMLHSVLYLVKRDLNHDDQAAAAAELGVLFTVVATVSGSLWAKRMWGSYWNWDPRETSIFFVLILYIAYLALRGSIEGDEKRARLSAIYSAIAFVAVPFLMFVVPRMYEGLHPDPIINNRGKVDMDPLIRICFFMMLIGFTALYFWLQTLRVRVTRLERRRELARGI</sequence>
<dbReference type="AlphaFoldDB" id="A0A933SD11"/>
<keyword evidence="4 8" id="KW-0812">Transmembrane</keyword>
<dbReference type="InterPro" id="IPR045062">
    <property type="entry name" value="Cyt_c_biogenesis_CcsA/CcmC"/>
</dbReference>
<organism evidence="10 11">
    <name type="scientific">Eiseniibacteriota bacterium</name>
    <dbReference type="NCBI Taxonomy" id="2212470"/>
    <lineage>
        <taxon>Bacteria</taxon>
        <taxon>Candidatus Eiseniibacteriota</taxon>
    </lineage>
</organism>
<feature type="transmembrane region" description="Helical" evidence="8">
    <location>
        <begin position="189"/>
        <end position="208"/>
    </location>
</feature>
<evidence type="ECO:0000256" key="8">
    <source>
        <dbReference type="SAM" id="Phobius"/>
    </source>
</evidence>
<accession>A0A933SD11</accession>
<evidence type="ECO:0000256" key="1">
    <source>
        <dbReference type="ARBA" id="ARBA00004141"/>
    </source>
</evidence>
<evidence type="ECO:0000256" key="6">
    <source>
        <dbReference type="ARBA" id="ARBA00022989"/>
    </source>
</evidence>
<dbReference type="GO" id="GO:0015232">
    <property type="term" value="F:heme transmembrane transporter activity"/>
    <property type="evidence" value="ECO:0007669"/>
    <property type="project" value="InterPro"/>
</dbReference>
<feature type="transmembrane region" description="Helical" evidence="8">
    <location>
        <begin position="52"/>
        <end position="71"/>
    </location>
</feature>
<feature type="transmembrane region" description="Helical" evidence="8">
    <location>
        <begin position="12"/>
        <end position="32"/>
    </location>
</feature>
<comment type="similarity">
    <text evidence="2">Belongs to the CcmC/CycZ/HelC family.</text>
</comment>
<feature type="transmembrane region" description="Helical" evidence="8">
    <location>
        <begin position="83"/>
        <end position="103"/>
    </location>
</feature>
<evidence type="ECO:0000256" key="7">
    <source>
        <dbReference type="ARBA" id="ARBA00023136"/>
    </source>
</evidence>
<dbReference type="GO" id="GO:0020037">
    <property type="term" value="F:heme binding"/>
    <property type="evidence" value="ECO:0007669"/>
    <property type="project" value="InterPro"/>
</dbReference>
<proteinExistence type="inferred from homology"/>